<keyword evidence="2" id="KW-0812">Transmembrane</keyword>
<keyword evidence="2" id="KW-0472">Membrane</keyword>
<protein>
    <recommendedName>
        <fullName evidence="5">Transmembrane protein</fullName>
    </recommendedName>
</protein>
<proteinExistence type="predicted"/>
<dbReference type="Proteomes" id="UP001288387">
    <property type="component" value="Unassembled WGS sequence"/>
</dbReference>
<evidence type="ECO:0000313" key="4">
    <source>
        <dbReference type="Proteomes" id="UP001288387"/>
    </source>
</evidence>
<evidence type="ECO:0000313" key="3">
    <source>
        <dbReference type="EMBL" id="MDZ5764136.1"/>
    </source>
</evidence>
<dbReference type="RefSeq" id="WP_049460326.1">
    <property type="nucleotide sequence ID" value="NZ_CP040440.1"/>
</dbReference>
<feature type="compositionally biased region" description="Basic and acidic residues" evidence="1">
    <location>
        <begin position="88"/>
        <end position="97"/>
    </location>
</feature>
<evidence type="ECO:0008006" key="5">
    <source>
        <dbReference type="Google" id="ProtNLM"/>
    </source>
</evidence>
<evidence type="ECO:0000256" key="1">
    <source>
        <dbReference type="SAM" id="MobiDB-lite"/>
    </source>
</evidence>
<reference evidence="3" key="1">
    <citation type="submission" date="2023-12" db="EMBL/GenBank/DDBJ databases">
        <title>'Antibacterial potential of Stenotrophomonas maltophilia cystic fibrosis isolates' (manuscript under preparation).</title>
        <authorList>
            <person name="Crisan C.V."/>
            <person name="Pettis M."/>
            <person name="Goldberg J.B."/>
        </authorList>
    </citation>
    <scope>NUCLEOTIDE SEQUENCE</scope>
    <source>
        <strain evidence="3">CCV129</strain>
    </source>
</reference>
<evidence type="ECO:0000256" key="2">
    <source>
        <dbReference type="SAM" id="Phobius"/>
    </source>
</evidence>
<comment type="caution">
    <text evidence="3">The sequence shown here is derived from an EMBL/GenBank/DDBJ whole genome shotgun (WGS) entry which is preliminary data.</text>
</comment>
<gene>
    <name evidence="3" type="ORF">U4I38_06560</name>
</gene>
<name>A0AAJ2TMU2_STEMA</name>
<sequence length="97" mass="10763">MEVFFSTLGALGVWLVALAVLALAVMGLLMPLAVFGIKPLLRVLIEEQRRNNRLLARQVLRDQGIEPEDVAGVATSRDDGEPQTLQDFIRERDGHKP</sequence>
<feature type="region of interest" description="Disordered" evidence="1">
    <location>
        <begin position="68"/>
        <end position="97"/>
    </location>
</feature>
<organism evidence="3 4">
    <name type="scientific">Stenotrophomonas maltophilia</name>
    <name type="common">Pseudomonas maltophilia</name>
    <name type="synonym">Xanthomonas maltophilia</name>
    <dbReference type="NCBI Taxonomy" id="40324"/>
    <lineage>
        <taxon>Bacteria</taxon>
        <taxon>Pseudomonadati</taxon>
        <taxon>Pseudomonadota</taxon>
        <taxon>Gammaproteobacteria</taxon>
        <taxon>Lysobacterales</taxon>
        <taxon>Lysobacteraceae</taxon>
        <taxon>Stenotrophomonas</taxon>
        <taxon>Stenotrophomonas maltophilia group</taxon>
    </lineage>
</organism>
<keyword evidence="2" id="KW-1133">Transmembrane helix</keyword>
<dbReference type="AlphaFoldDB" id="A0AAJ2TMU2"/>
<feature type="transmembrane region" description="Helical" evidence="2">
    <location>
        <begin position="12"/>
        <end position="35"/>
    </location>
</feature>
<accession>A0AAJ2TMU2</accession>
<dbReference type="EMBL" id="JAXRVB010000005">
    <property type="protein sequence ID" value="MDZ5764136.1"/>
    <property type="molecule type" value="Genomic_DNA"/>
</dbReference>